<dbReference type="InterPro" id="IPR042197">
    <property type="entry name" value="Apaf_helical"/>
</dbReference>
<dbReference type="PANTHER" id="PTHR22845:SF5">
    <property type="entry name" value="APOPTOTIC PROTEASE-ACTIVATING FACTOR 1"/>
    <property type="match status" value="1"/>
</dbReference>
<dbReference type="CTD" id="6756898"/>
<dbReference type="RefSeq" id="XP_002115561.1">
    <property type="nucleotide sequence ID" value="XM_002115525.1"/>
</dbReference>
<protein>
    <recommendedName>
        <fullName evidence="2">APAF-1 helical domain-containing protein</fullName>
    </recommendedName>
</protein>
<evidence type="ECO:0000313" key="3">
    <source>
        <dbReference type="EMBL" id="EDV21924.1"/>
    </source>
</evidence>
<evidence type="ECO:0000313" key="4">
    <source>
        <dbReference type="Proteomes" id="UP000009022"/>
    </source>
</evidence>
<dbReference type="Proteomes" id="UP000009022">
    <property type="component" value="Unassembled WGS sequence"/>
</dbReference>
<dbReference type="GO" id="GO:0005829">
    <property type="term" value="C:cytosol"/>
    <property type="evidence" value="ECO:0007669"/>
    <property type="project" value="UniProtKB-ARBA"/>
</dbReference>
<dbReference type="InterPro" id="IPR036388">
    <property type="entry name" value="WH-like_DNA-bd_sf"/>
</dbReference>
<evidence type="ECO:0000256" key="1">
    <source>
        <dbReference type="ARBA" id="ARBA00022737"/>
    </source>
</evidence>
<dbReference type="Gene3D" id="1.10.10.10">
    <property type="entry name" value="Winged helix-like DNA-binding domain superfamily/Winged helix DNA-binding domain"/>
    <property type="match status" value="1"/>
</dbReference>
<dbReference type="Gene3D" id="1.25.40.370">
    <property type="match status" value="1"/>
</dbReference>
<dbReference type="InterPro" id="IPR027417">
    <property type="entry name" value="P-loop_NTPase"/>
</dbReference>
<accession>B3S5J2</accession>
<organism evidence="3 4">
    <name type="scientific">Trichoplax adhaerens</name>
    <name type="common">Trichoplax reptans</name>
    <dbReference type="NCBI Taxonomy" id="10228"/>
    <lineage>
        <taxon>Eukaryota</taxon>
        <taxon>Metazoa</taxon>
        <taxon>Placozoa</taxon>
        <taxon>Uniplacotomia</taxon>
        <taxon>Trichoplacea</taxon>
        <taxon>Trichoplacidae</taxon>
        <taxon>Trichoplax</taxon>
    </lineage>
</organism>
<dbReference type="InterPro" id="IPR041452">
    <property type="entry name" value="APAF1_C"/>
</dbReference>
<keyword evidence="1" id="KW-0677">Repeat</keyword>
<dbReference type="STRING" id="10228.B3S5J2"/>
<dbReference type="GO" id="GO:0043531">
    <property type="term" value="F:ADP binding"/>
    <property type="evidence" value="ECO:0007669"/>
    <property type="project" value="InterPro"/>
</dbReference>
<dbReference type="InParanoid" id="B3S5J2"/>
<dbReference type="CDD" id="cd01671">
    <property type="entry name" value="CARD"/>
    <property type="match status" value="1"/>
</dbReference>
<sequence length="1327" mass="155837">MLSQHIYDVIGKYYDKIVDGIDLRKLIVCDSLNQLNLFHDEIQELCGFRSKRKRNIEFIKILKCRDDEYFIQFCDLLRKSYAEGRGWMRYNLGEILEQEARIFAGGHNVISGNEICKMANNFIYPQLNRYLLEIWKKATMISGYRPSPQAYGWLRNVPEISKKRYVIRQDFLTTLRNQLLILNDHVSGQILVHGLPGSGNINENELLEILRNLAVKLRVRWDKSPRNLQEITQYLEQFFSVNKKHSNILFVFDDIRNQYHLNYLKFAKKFIATSRTLHDSTSCRIISSPISFTQDEAMKILAQHYSKKTLEEYRNCIDQVIRTCESLPLAVAILGGLKLRNKREWQQILVILAGKDGENNLTDNTSLLYKLFDYSIHRLDYANQDLFRNLGVFKRVKIPITSIMALWKLDELATRQILNDFNERSLLRYTDKYRRYYILDDLMVDYLQLSLDPNKSSQSYMRTLNRRLIAGYGHYCQGKWHTYPDDGYYYQHFIYHVIQAEDNKLLESVLSNSKWVSTQLTLYKTKRYLPANLQNTISYIAKKQLVDEEMHEELLNLLNQYLSYFDISQLNFIQFLLYCAPKDSWIASRALELAKHSNQRDGRPYWVITGYRKCEQAEFSTNLSRELEIAEKDVMPEWSNPRYGNSRIIQTKNNQHDDRQILVTDAATGNVIFKSQSSYDLISEVQISADGKVAAFKIGYWKCQWKVYNVDSGERLRFVLHQPEGKMKKVKCCMPNLNFCPIIVNDQTLFMTIDTNSNNFIIWKVNKLQIEEMQRYSSPDGIKQCEFIKNDSKIMICQDLDEEKYRVELLVLGQEKFHRSFQIPKWIIKDRDGKFINSRHHTDLWLKYVKYIDKDCAAIVTAYDNVLGLFSDSVYERVAIDFTYNVANTFQPIFECDNDITNIDISDDHRFIGMLCWSRNVIVMKIEAGHVHSYITIDTLQDIHDFMFIPASQHLVVYNAESKHPIQDCNLSVLFRFNKCHNDSCVSNHVIIHYHIIITEIKYLHGYTALKQSREIMVLPMEETTNKLTIILSRYRKLDHRLIFILKAEHSDKNERMLVMKINVQNGDTEYYLDSTSSLSRNINVIYCDDYSLIIHQYSPEISMTSIRYYKLGTERMQTKLYMEHNYDHWDGLTCKITLPNDEECTKIQFSRFWNKVRDNVTKLISNKTDNSIKHSGLEDKNAIIEEWGTVDGNLFAEYIPDKYQCAEYFLIEKGKEKIMVNSCGEVLMKSYLDNVLKLDYEPNLFINVESLWPKKFFVTVDKIKGKILFYGKETMNLLHTVYSPNINNPSSIIGNENQSLFICKDIKGQVYYVIKVFPGVESSADA</sequence>
<dbReference type="SUPFAM" id="SSF69322">
    <property type="entry name" value="Tricorn protease domain 2"/>
    <property type="match status" value="1"/>
</dbReference>
<dbReference type="PhylomeDB" id="B3S5J2"/>
<dbReference type="OrthoDB" id="1357022at2759"/>
<dbReference type="PANTHER" id="PTHR22845">
    <property type="entry name" value="APOPTOTIC PROTEASE-ACTIVATING FACTOR 1"/>
    <property type="match status" value="1"/>
</dbReference>
<evidence type="ECO:0000259" key="2">
    <source>
        <dbReference type="Pfam" id="PF17908"/>
    </source>
</evidence>
<name>B3S5J2_TRIAD</name>
<dbReference type="GeneID" id="6756898"/>
<dbReference type="KEGG" id="tad:TRIADDRAFT_59635"/>
<gene>
    <name evidence="3" type="ORF">TRIADDRAFT_59635</name>
</gene>
<feature type="domain" description="APAF-1 helical" evidence="2">
    <location>
        <begin position="463"/>
        <end position="596"/>
    </location>
</feature>
<dbReference type="Gene3D" id="3.40.50.300">
    <property type="entry name" value="P-loop containing nucleotide triphosphate hydrolases"/>
    <property type="match status" value="1"/>
</dbReference>
<dbReference type="HOGENOM" id="CLU_264467_0_0_1"/>
<dbReference type="GO" id="GO:0006915">
    <property type="term" value="P:apoptotic process"/>
    <property type="evidence" value="ECO:0007669"/>
    <property type="project" value="UniProtKB-KW"/>
</dbReference>
<reference evidence="3 4" key="1">
    <citation type="journal article" date="2008" name="Nature">
        <title>The Trichoplax genome and the nature of placozoans.</title>
        <authorList>
            <person name="Srivastava M."/>
            <person name="Begovic E."/>
            <person name="Chapman J."/>
            <person name="Putnam N.H."/>
            <person name="Hellsten U."/>
            <person name="Kawashima T."/>
            <person name="Kuo A."/>
            <person name="Mitros T."/>
            <person name="Salamov A."/>
            <person name="Carpenter M.L."/>
            <person name="Signorovitch A.Y."/>
            <person name="Moreno M.A."/>
            <person name="Kamm K."/>
            <person name="Grimwood J."/>
            <person name="Schmutz J."/>
            <person name="Shapiro H."/>
            <person name="Grigoriev I.V."/>
            <person name="Buss L.W."/>
            <person name="Schierwater B."/>
            <person name="Dellaporta S.L."/>
            <person name="Rokhsar D.S."/>
        </authorList>
    </citation>
    <scope>NUCLEOTIDE SEQUENCE [LARGE SCALE GENOMIC DNA]</scope>
    <source>
        <strain evidence="3 4">Grell-BS-1999</strain>
    </source>
</reference>
<dbReference type="Pfam" id="PF17908">
    <property type="entry name" value="APAF1_C"/>
    <property type="match status" value="1"/>
</dbReference>
<dbReference type="eggNOG" id="KOG4658">
    <property type="taxonomic scope" value="Eukaryota"/>
</dbReference>
<dbReference type="SUPFAM" id="SSF52540">
    <property type="entry name" value="P-loop containing nucleoside triphosphate hydrolases"/>
    <property type="match status" value="1"/>
</dbReference>
<keyword evidence="4" id="KW-1185">Reference proteome</keyword>
<dbReference type="EMBL" id="DS985251">
    <property type="protein sequence ID" value="EDV21924.1"/>
    <property type="molecule type" value="Genomic_DNA"/>
</dbReference>
<proteinExistence type="predicted"/>
<dbReference type="Gene3D" id="1.10.8.430">
    <property type="entry name" value="Helical domain of apoptotic protease-activating factors"/>
    <property type="match status" value="1"/>
</dbReference>